<evidence type="ECO:0000313" key="4">
    <source>
        <dbReference type="Proteomes" id="UP001500523"/>
    </source>
</evidence>
<organism evidence="3 4">
    <name type="scientific">Sphingomonas cynarae</name>
    <dbReference type="NCBI Taxonomy" id="930197"/>
    <lineage>
        <taxon>Bacteria</taxon>
        <taxon>Pseudomonadati</taxon>
        <taxon>Pseudomonadota</taxon>
        <taxon>Alphaproteobacteria</taxon>
        <taxon>Sphingomonadales</taxon>
        <taxon>Sphingomonadaceae</taxon>
        <taxon>Sphingomonas</taxon>
    </lineage>
</organism>
<evidence type="ECO:0000256" key="2">
    <source>
        <dbReference type="SAM" id="SignalP"/>
    </source>
</evidence>
<dbReference type="CDD" id="cd08983">
    <property type="entry name" value="GH43_Bt3655-like"/>
    <property type="match status" value="1"/>
</dbReference>
<feature type="region of interest" description="Disordered" evidence="1">
    <location>
        <begin position="20"/>
        <end position="44"/>
    </location>
</feature>
<dbReference type="PANTHER" id="PTHR43301">
    <property type="entry name" value="ARABINAN ENDO-1,5-ALPHA-L-ARABINOSIDASE"/>
    <property type="match status" value="1"/>
</dbReference>
<gene>
    <name evidence="3" type="ORF">GCM10022268_34020</name>
</gene>
<protein>
    <recommendedName>
        <fullName evidence="5">Beta-xylosidase</fullName>
    </recommendedName>
</protein>
<dbReference type="EMBL" id="BAABBF010000011">
    <property type="protein sequence ID" value="GAA3723027.1"/>
    <property type="molecule type" value="Genomic_DNA"/>
</dbReference>
<proteinExistence type="predicted"/>
<comment type="caution">
    <text evidence="3">The sequence shown here is derived from an EMBL/GenBank/DDBJ whole genome shotgun (WGS) entry which is preliminary data.</text>
</comment>
<accession>A0ABP7EVW6</accession>
<keyword evidence="2" id="KW-0732">Signal</keyword>
<reference evidence="4" key="1">
    <citation type="journal article" date="2019" name="Int. J. Syst. Evol. Microbiol.">
        <title>The Global Catalogue of Microorganisms (GCM) 10K type strain sequencing project: providing services to taxonomists for standard genome sequencing and annotation.</title>
        <authorList>
            <consortium name="The Broad Institute Genomics Platform"/>
            <consortium name="The Broad Institute Genome Sequencing Center for Infectious Disease"/>
            <person name="Wu L."/>
            <person name="Ma J."/>
        </authorList>
    </citation>
    <scope>NUCLEOTIDE SEQUENCE [LARGE SCALE GENOMIC DNA]</scope>
    <source>
        <strain evidence="4">JCM 17498</strain>
    </source>
</reference>
<dbReference type="InterPro" id="IPR050727">
    <property type="entry name" value="GH43_arabinanases"/>
</dbReference>
<evidence type="ECO:0000256" key="1">
    <source>
        <dbReference type="SAM" id="MobiDB-lite"/>
    </source>
</evidence>
<dbReference type="SUPFAM" id="SSF75005">
    <property type="entry name" value="Arabinanase/levansucrase/invertase"/>
    <property type="match status" value="2"/>
</dbReference>
<dbReference type="Gene3D" id="2.115.10.20">
    <property type="entry name" value="Glycosyl hydrolase domain, family 43"/>
    <property type="match status" value="1"/>
</dbReference>
<feature type="compositionally biased region" description="Low complexity" evidence="1">
    <location>
        <begin position="23"/>
        <end position="44"/>
    </location>
</feature>
<dbReference type="PANTHER" id="PTHR43301:SF3">
    <property type="entry name" value="ARABINAN ENDO-1,5-ALPHA-L-ARABINOSIDASE A-RELATED"/>
    <property type="match status" value="1"/>
</dbReference>
<name>A0ABP7EVW6_9SPHN</name>
<feature type="signal peptide" evidence="2">
    <location>
        <begin position="1"/>
        <end position="20"/>
    </location>
</feature>
<evidence type="ECO:0008006" key="5">
    <source>
        <dbReference type="Google" id="ProtNLM"/>
    </source>
</evidence>
<sequence>MKTIIAWAAVALGFGTMAPAAPPQTQTQTQPQSPAQAQAQAENAAPRQLAIVPTIAATPASKAGKAEARSAYLLAYFKDETHSLHFATSADGYSFTDVNGGEPVLRGRAVADQQGIRDPHIMRGPDGAFYMSMTDLHIFAEREGLRTTRWERPEKDYGWGNNRNMLFMKSHDMLHWTLAKVDIAALFPAYRNAGNAWAPETIYDPAKKRMMVYFTTRMGNGPNYMVYAYADPAFTTLTTVPKQILYYPRPAVNTIDADITKIGGKYRMFYVVHEQPGSIRQAVSSRIDGGYVHDPRKVDPENVAAEAPNLWRRHGTDTYVLMYDVFGVKPNNMGFAETTDFQTFRDIGRFNDPGSRMKATNFSQPKHGTVMAITPAEADRLRGWFAR</sequence>
<feature type="chain" id="PRO_5046180232" description="Beta-xylosidase" evidence="2">
    <location>
        <begin position="21"/>
        <end position="387"/>
    </location>
</feature>
<evidence type="ECO:0000313" key="3">
    <source>
        <dbReference type="EMBL" id="GAA3723027.1"/>
    </source>
</evidence>
<dbReference type="InterPro" id="IPR023296">
    <property type="entry name" value="Glyco_hydro_beta-prop_sf"/>
</dbReference>
<keyword evidence="4" id="KW-1185">Reference proteome</keyword>
<dbReference type="RefSeq" id="WP_344694585.1">
    <property type="nucleotide sequence ID" value="NZ_BAABBF010000011.1"/>
</dbReference>
<dbReference type="Proteomes" id="UP001500523">
    <property type="component" value="Unassembled WGS sequence"/>
</dbReference>